<evidence type="ECO:0000313" key="6">
    <source>
        <dbReference type="Proteomes" id="UP000789595"/>
    </source>
</evidence>
<dbReference type="Pfam" id="PF00849">
    <property type="entry name" value="PseudoU_synth_2"/>
    <property type="match status" value="1"/>
</dbReference>
<dbReference type="SUPFAM" id="SSF55120">
    <property type="entry name" value="Pseudouridine synthase"/>
    <property type="match status" value="1"/>
</dbReference>
<dbReference type="PANTHER" id="PTHR47683">
    <property type="entry name" value="PSEUDOURIDINE SYNTHASE FAMILY PROTEIN-RELATED"/>
    <property type="match status" value="1"/>
</dbReference>
<gene>
    <name evidence="5" type="ORF">PECAL_5P12740</name>
</gene>
<dbReference type="InterPro" id="IPR018496">
    <property type="entry name" value="PsdUridine_synth_RsuA/RluB_CS"/>
</dbReference>
<keyword evidence="6" id="KW-1185">Reference proteome</keyword>
<dbReference type="GO" id="GO:0006364">
    <property type="term" value="P:rRNA processing"/>
    <property type="evidence" value="ECO:0007669"/>
    <property type="project" value="UniProtKB-ARBA"/>
</dbReference>
<dbReference type="InterPro" id="IPR036986">
    <property type="entry name" value="S4_RNA-bd_sf"/>
</dbReference>
<dbReference type="Gene3D" id="3.10.290.10">
    <property type="entry name" value="RNA-binding S4 domain"/>
    <property type="match status" value="1"/>
</dbReference>
<dbReference type="GO" id="GO:0001522">
    <property type="term" value="P:pseudouridine synthesis"/>
    <property type="evidence" value="ECO:0007669"/>
    <property type="project" value="InterPro"/>
</dbReference>
<comment type="caution">
    <text evidence="5">The sequence shown here is derived from an EMBL/GenBank/DDBJ whole genome shotgun (WGS) entry which is preliminary data.</text>
</comment>
<dbReference type="InterPro" id="IPR042092">
    <property type="entry name" value="PsdUridine_s_RsuA/RluB/E/F_cat"/>
</dbReference>
<dbReference type="InterPro" id="IPR020094">
    <property type="entry name" value="TruA/RsuA/RluB/E/F_N"/>
</dbReference>
<evidence type="ECO:0000259" key="4">
    <source>
        <dbReference type="SMART" id="SM00363"/>
    </source>
</evidence>
<dbReference type="OrthoDB" id="440619at2759"/>
<dbReference type="Gene3D" id="3.30.70.1560">
    <property type="entry name" value="Alpha-L RNA-binding motif"/>
    <property type="match status" value="1"/>
</dbReference>
<dbReference type="InterPro" id="IPR002942">
    <property type="entry name" value="S4_RNA-bd"/>
</dbReference>
<sequence>MLRHLYAARRCLATTAQNHQRVAKLIARTGAMSRREADAALDAGRITVNNAVASLGDKAPPDARLKLDGRALKAAPTAPRVWLAYKHKGEQVAKSERGEKIPSVFSRVRLQPHVCAVGRLDVQSEGLLVLTSCGELARAMELPSNELRRTYEVIVHGRVTASKLAAMRRGVRVAGVKYAPMRVLVSDARDNRATLELQCREGKNRMIRRICDHLRLRVSRLRRVAFGPFSLRKHLPDRFAVVEARIPASLRRLVDDER</sequence>
<organism evidence="5 6">
    <name type="scientific">Pelagomonas calceolata</name>
    <dbReference type="NCBI Taxonomy" id="35677"/>
    <lineage>
        <taxon>Eukaryota</taxon>
        <taxon>Sar</taxon>
        <taxon>Stramenopiles</taxon>
        <taxon>Ochrophyta</taxon>
        <taxon>Pelagophyceae</taxon>
        <taxon>Pelagomonadales</taxon>
        <taxon>Pelagomonadaceae</taxon>
        <taxon>Pelagomonas</taxon>
    </lineage>
</organism>
<dbReference type="SUPFAM" id="SSF55174">
    <property type="entry name" value="Alpha-L RNA-binding motif"/>
    <property type="match status" value="1"/>
</dbReference>
<dbReference type="InterPro" id="IPR006145">
    <property type="entry name" value="PsdUridine_synth_RsuA/RluA"/>
</dbReference>
<accession>A0A8J2SUM2</accession>
<protein>
    <recommendedName>
        <fullName evidence="4">RNA-binding S4 domain-containing protein</fullName>
    </recommendedName>
</protein>
<dbReference type="GO" id="GO:0003723">
    <property type="term" value="F:RNA binding"/>
    <property type="evidence" value="ECO:0007669"/>
    <property type="project" value="UniProtKB-KW"/>
</dbReference>
<dbReference type="EMBL" id="CAKKNE010000005">
    <property type="protein sequence ID" value="CAH0376668.1"/>
    <property type="molecule type" value="Genomic_DNA"/>
</dbReference>
<dbReference type="InterPro" id="IPR020103">
    <property type="entry name" value="PsdUridine_synth_cat_dom_sf"/>
</dbReference>
<keyword evidence="2" id="KW-0413">Isomerase</keyword>
<feature type="domain" description="RNA-binding S4" evidence="4">
    <location>
        <begin position="20"/>
        <end position="76"/>
    </location>
</feature>
<name>A0A8J2SUM2_9STRA</name>
<dbReference type="PROSITE" id="PS01149">
    <property type="entry name" value="PSI_RSU"/>
    <property type="match status" value="1"/>
</dbReference>
<evidence type="ECO:0000256" key="1">
    <source>
        <dbReference type="ARBA" id="ARBA00008348"/>
    </source>
</evidence>
<dbReference type="PROSITE" id="PS50889">
    <property type="entry name" value="S4"/>
    <property type="match status" value="1"/>
</dbReference>
<proteinExistence type="inferred from homology"/>
<reference evidence="5" key="1">
    <citation type="submission" date="2021-11" db="EMBL/GenBank/DDBJ databases">
        <authorList>
            <consortium name="Genoscope - CEA"/>
            <person name="William W."/>
        </authorList>
    </citation>
    <scope>NUCLEOTIDE SEQUENCE</scope>
</reference>
<keyword evidence="3" id="KW-0694">RNA-binding</keyword>
<dbReference type="AlphaFoldDB" id="A0A8J2SUM2"/>
<dbReference type="SMART" id="SM00363">
    <property type="entry name" value="S4"/>
    <property type="match status" value="1"/>
</dbReference>
<dbReference type="PANTHER" id="PTHR47683:SF3">
    <property type="entry name" value="RIBOSOMAL LARGE SUBUNIT PSEUDOURIDINE SYNTHASE B"/>
    <property type="match status" value="1"/>
</dbReference>
<dbReference type="Proteomes" id="UP000789595">
    <property type="component" value="Unassembled WGS sequence"/>
</dbReference>
<dbReference type="GO" id="GO:0009982">
    <property type="term" value="F:pseudouridine synthase activity"/>
    <property type="evidence" value="ECO:0007669"/>
    <property type="project" value="InterPro"/>
</dbReference>
<comment type="similarity">
    <text evidence="1">Belongs to the pseudouridine synthase RsuA family.</text>
</comment>
<evidence type="ECO:0000256" key="2">
    <source>
        <dbReference type="ARBA" id="ARBA00023235"/>
    </source>
</evidence>
<evidence type="ECO:0000313" key="5">
    <source>
        <dbReference type="EMBL" id="CAH0376668.1"/>
    </source>
</evidence>
<dbReference type="Gene3D" id="3.30.70.580">
    <property type="entry name" value="Pseudouridine synthase I, catalytic domain, N-terminal subdomain"/>
    <property type="match status" value="1"/>
</dbReference>
<dbReference type="CDD" id="cd00165">
    <property type="entry name" value="S4"/>
    <property type="match status" value="1"/>
</dbReference>
<dbReference type="InterPro" id="IPR050343">
    <property type="entry name" value="RsuA_PseudoU_synthase"/>
</dbReference>
<evidence type="ECO:0000256" key="3">
    <source>
        <dbReference type="PROSITE-ProRule" id="PRU00182"/>
    </source>
</evidence>